<sequence length="316" mass="33098">MDNITFLGKQLKNPLVLASGILGNNAKILERVHQAGCGLVTLKSIGPAPRDGHKNPTVIDLGGGMINAVGLPTPGYDHMDAEWQALANRDFPVNASIYGGSVAEFVKVAQFVSDQGPDFIEINISCPNSDLHGMLFGVDEKAAFAVTNAVKNVIAVPLIAKLTPAAPDIGKIAKVCEDAGADAICAINTAGPGMVIDIEARTPVLAFKKGGLSGPMIKPVAVRCVYDIYRAVSIPIIGLGGVTTGEDAVEMFMAGATLVGMGSAVRYRGIHVFEQVNRELTDWLAAHHCTRDDIIGAAHDPIAGPDSTAKKSRKTP</sequence>
<dbReference type="Gene3D" id="3.20.20.70">
    <property type="entry name" value="Aldolase class I"/>
    <property type="match status" value="1"/>
</dbReference>
<proteinExistence type="inferred from homology"/>
<evidence type="ECO:0000256" key="8">
    <source>
        <dbReference type="ARBA" id="ARBA00022975"/>
    </source>
</evidence>
<keyword evidence="10" id="KW-0520">NAD</keyword>
<keyword evidence="9 11" id="KW-0560">Oxidoreductase</keyword>
<dbReference type="GO" id="GO:0005737">
    <property type="term" value="C:cytoplasm"/>
    <property type="evidence" value="ECO:0007669"/>
    <property type="project" value="UniProtKB-SubCell"/>
</dbReference>
<feature type="binding site" evidence="11">
    <location>
        <position position="123"/>
    </location>
    <ligand>
        <name>FMN</name>
        <dbReference type="ChEBI" id="CHEBI:58210"/>
    </ligand>
</feature>
<evidence type="ECO:0000313" key="14">
    <source>
        <dbReference type="Proteomes" id="UP000014216"/>
    </source>
</evidence>
<keyword evidence="7 11" id="KW-0288">FMN</keyword>
<name>S0FQM4_9BACT</name>
<feature type="binding site" evidence="11">
    <location>
        <position position="214"/>
    </location>
    <ligand>
        <name>FMN</name>
        <dbReference type="ChEBI" id="CHEBI:58210"/>
    </ligand>
</feature>
<evidence type="ECO:0000256" key="11">
    <source>
        <dbReference type="HAMAP-Rule" id="MF_00224"/>
    </source>
</evidence>
<feature type="binding site" evidence="11">
    <location>
        <position position="43"/>
    </location>
    <ligand>
        <name>substrate</name>
    </ligand>
</feature>
<feature type="binding site" evidence="11">
    <location>
        <position position="19"/>
    </location>
    <ligand>
        <name>FMN</name>
        <dbReference type="ChEBI" id="CHEBI:58210"/>
    </ligand>
</feature>
<evidence type="ECO:0000256" key="1">
    <source>
        <dbReference type="ARBA" id="ARBA00004496"/>
    </source>
</evidence>
<feature type="domain" description="Dihydroorotate dehydrogenase catalytic" evidence="12">
    <location>
        <begin position="4"/>
        <end position="283"/>
    </location>
</feature>
<feature type="binding site" evidence="11">
    <location>
        <position position="123"/>
    </location>
    <ligand>
        <name>substrate</name>
    </ligand>
</feature>
<dbReference type="PROSITE" id="PS00911">
    <property type="entry name" value="DHODEHASE_1"/>
    <property type="match status" value="1"/>
</dbReference>
<comment type="catalytic activity">
    <reaction evidence="11">
        <text>(S)-dihydroorotate + A = orotate + AH2</text>
        <dbReference type="Rhea" id="RHEA:18073"/>
        <dbReference type="ChEBI" id="CHEBI:13193"/>
        <dbReference type="ChEBI" id="CHEBI:17499"/>
        <dbReference type="ChEBI" id="CHEBI:30839"/>
        <dbReference type="ChEBI" id="CHEBI:30864"/>
    </reaction>
</comment>
<comment type="cofactor">
    <cofactor evidence="11">
        <name>FMN</name>
        <dbReference type="ChEBI" id="CHEBI:58210"/>
    </cofactor>
    <text evidence="11">Binds 1 FMN per subunit.</text>
</comment>
<dbReference type="GO" id="GO:0006207">
    <property type="term" value="P:'de novo' pyrimidine nucleobase biosynthetic process"/>
    <property type="evidence" value="ECO:0007669"/>
    <property type="project" value="InterPro"/>
</dbReference>
<dbReference type="InterPro" id="IPR001295">
    <property type="entry name" value="Dihydroorotate_DH_CS"/>
</dbReference>
<keyword evidence="5 11" id="KW-0963">Cytoplasm</keyword>
<dbReference type="AlphaFoldDB" id="S0FQM4"/>
<dbReference type="EMBL" id="APJX01000016">
    <property type="protein sequence ID" value="EMS77383.1"/>
    <property type="molecule type" value="Genomic_DNA"/>
</dbReference>
<evidence type="ECO:0000256" key="5">
    <source>
        <dbReference type="ARBA" id="ARBA00022490"/>
    </source>
</evidence>
<organism evidence="13 14">
    <name type="scientific">Desulfotignum phosphitoxidans DSM 13687</name>
    <dbReference type="NCBI Taxonomy" id="1286635"/>
    <lineage>
        <taxon>Bacteria</taxon>
        <taxon>Pseudomonadati</taxon>
        <taxon>Thermodesulfobacteriota</taxon>
        <taxon>Desulfobacteria</taxon>
        <taxon>Desulfobacterales</taxon>
        <taxon>Desulfobacteraceae</taxon>
        <taxon>Desulfotignum</taxon>
    </lineage>
</organism>
<accession>S0FQM4</accession>
<dbReference type="EC" id="1.3.-.-" evidence="11"/>
<dbReference type="InterPro" id="IPR012135">
    <property type="entry name" value="Dihydroorotate_DH_1_2"/>
</dbReference>
<dbReference type="FunFam" id="3.20.20.70:FF:000027">
    <property type="entry name" value="Dihydropyrimidine dehydrogenase [NADP(+)]"/>
    <property type="match status" value="1"/>
</dbReference>
<dbReference type="HAMAP" id="MF_00224">
    <property type="entry name" value="DHO_dh_type1"/>
    <property type="match status" value="1"/>
</dbReference>
<dbReference type="UniPathway" id="UPA00070"/>
<evidence type="ECO:0000313" key="13">
    <source>
        <dbReference type="EMBL" id="EMS77383.1"/>
    </source>
</evidence>
<feature type="binding site" evidence="11">
    <location>
        <begin position="262"/>
        <end position="263"/>
    </location>
    <ligand>
        <name>FMN</name>
        <dbReference type="ChEBI" id="CHEBI:58210"/>
    </ligand>
</feature>
<dbReference type="OrthoDB" id="9802377at2"/>
<comment type="subcellular location">
    <subcellularLocation>
        <location evidence="1 11">Cytoplasm</location>
    </subcellularLocation>
</comment>
<keyword evidence="8 11" id="KW-0665">Pyrimidine biosynthesis</keyword>
<dbReference type="NCBIfam" id="TIGR01037">
    <property type="entry name" value="pyrD_sub1_fam"/>
    <property type="match status" value="1"/>
</dbReference>
<comment type="subunit">
    <text evidence="4">Heterotetramer of 2 PyrK and 2 PyrD type B subunits.</text>
</comment>
<feature type="binding site" evidence="11">
    <location>
        <begin position="43"/>
        <end position="44"/>
    </location>
    <ligand>
        <name>FMN</name>
        <dbReference type="ChEBI" id="CHEBI:58210"/>
    </ligand>
</feature>
<evidence type="ECO:0000256" key="6">
    <source>
        <dbReference type="ARBA" id="ARBA00022630"/>
    </source>
</evidence>
<comment type="similarity">
    <text evidence="3 11">Belongs to the dihydroorotate dehydrogenase family. Type 1 subfamily.</text>
</comment>
<dbReference type="PANTHER" id="PTHR48109">
    <property type="entry name" value="DIHYDROOROTATE DEHYDROGENASE (QUINONE), MITOCHONDRIAL-RELATED"/>
    <property type="match status" value="1"/>
</dbReference>
<comment type="pathway">
    <text evidence="2 11">Pyrimidine metabolism; UMP biosynthesis via de novo pathway.</text>
</comment>
<keyword evidence="6 11" id="KW-0285">Flavoprotein</keyword>
<feature type="binding site" evidence="11">
    <location>
        <begin position="240"/>
        <end position="241"/>
    </location>
    <ligand>
        <name>FMN</name>
        <dbReference type="ChEBI" id="CHEBI:58210"/>
    </ligand>
</feature>
<comment type="function">
    <text evidence="11">Catalyzes the conversion of dihydroorotate to orotate.</text>
</comment>
<dbReference type="GO" id="GO:0044205">
    <property type="term" value="P:'de novo' UMP biosynthetic process"/>
    <property type="evidence" value="ECO:0007669"/>
    <property type="project" value="UniProtKB-UniRule"/>
</dbReference>
<comment type="caution">
    <text evidence="13">The sequence shown here is derived from an EMBL/GenBank/DDBJ whole genome shotgun (WGS) entry which is preliminary data.</text>
</comment>
<dbReference type="InterPro" id="IPR049622">
    <property type="entry name" value="Dihydroorotate_DH_I"/>
</dbReference>
<comment type="caution">
    <text evidence="11">Lacks conserved residue(s) required for the propagation of feature annotation.</text>
</comment>
<keyword evidence="14" id="KW-1185">Reference proteome</keyword>
<dbReference type="CDD" id="cd04740">
    <property type="entry name" value="DHOD_1B_like"/>
    <property type="match status" value="1"/>
</dbReference>
<dbReference type="SUPFAM" id="SSF51395">
    <property type="entry name" value="FMN-linked oxidoreductases"/>
    <property type="match status" value="1"/>
</dbReference>
<dbReference type="InterPro" id="IPR013785">
    <property type="entry name" value="Aldolase_TIM"/>
</dbReference>
<feature type="binding site" evidence="11">
    <location>
        <position position="161"/>
    </location>
    <ligand>
        <name>FMN</name>
        <dbReference type="ChEBI" id="CHEBI:58210"/>
    </ligand>
</feature>
<dbReference type="PANTHER" id="PTHR48109:SF1">
    <property type="entry name" value="DIHYDROOROTATE DEHYDROGENASE (FUMARATE)"/>
    <property type="match status" value="1"/>
</dbReference>
<evidence type="ECO:0000256" key="3">
    <source>
        <dbReference type="ARBA" id="ARBA00008008"/>
    </source>
</evidence>
<feature type="binding site" evidence="11">
    <location>
        <begin position="188"/>
        <end position="189"/>
    </location>
    <ligand>
        <name>substrate</name>
    </ligand>
</feature>
<dbReference type="GO" id="GO:0004152">
    <property type="term" value="F:dihydroorotate dehydrogenase activity"/>
    <property type="evidence" value="ECO:0007669"/>
    <property type="project" value="UniProtKB-UniRule"/>
</dbReference>
<evidence type="ECO:0000256" key="9">
    <source>
        <dbReference type="ARBA" id="ARBA00023002"/>
    </source>
</evidence>
<evidence type="ECO:0000256" key="2">
    <source>
        <dbReference type="ARBA" id="ARBA00004725"/>
    </source>
</evidence>
<dbReference type="PROSITE" id="PS00912">
    <property type="entry name" value="DHODEHASE_2"/>
    <property type="match status" value="1"/>
</dbReference>
<protein>
    <recommendedName>
        <fullName evidence="11">Dihydroorotate dehydrogenase</fullName>
        <shortName evidence="11">DHOD</shortName>
        <shortName evidence="11">DHODase</shortName>
        <shortName evidence="11">DHOdehase</shortName>
        <ecNumber evidence="11">1.3.-.-</ecNumber>
    </recommendedName>
</protein>
<dbReference type="RefSeq" id="WP_006968627.1">
    <property type="nucleotide sequence ID" value="NZ_APJX01000016.1"/>
</dbReference>
<evidence type="ECO:0000259" key="12">
    <source>
        <dbReference type="Pfam" id="PF01180"/>
    </source>
</evidence>
<dbReference type="InterPro" id="IPR050074">
    <property type="entry name" value="DHO_dehydrogenase"/>
</dbReference>
<dbReference type="NCBIfam" id="NF005574">
    <property type="entry name" value="PRK07259.1"/>
    <property type="match status" value="1"/>
</dbReference>
<dbReference type="InterPro" id="IPR024920">
    <property type="entry name" value="Dihydroorotate_DH_1"/>
</dbReference>
<feature type="binding site" evidence="11">
    <location>
        <begin position="67"/>
        <end position="71"/>
    </location>
    <ligand>
        <name>substrate</name>
    </ligand>
</feature>
<feature type="binding site" evidence="11">
    <location>
        <position position="187"/>
    </location>
    <ligand>
        <name>FMN</name>
        <dbReference type="ChEBI" id="CHEBI:58210"/>
    </ligand>
</feature>
<evidence type="ECO:0000256" key="10">
    <source>
        <dbReference type="ARBA" id="ARBA00023027"/>
    </source>
</evidence>
<dbReference type="PATRIC" id="fig|1286635.3.peg.4671"/>
<dbReference type="InterPro" id="IPR005720">
    <property type="entry name" value="Dihydroorotate_DH_cat"/>
</dbReference>
<reference evidence="13 14" key="1">
    <citation type="journal article" date="2013" name="Genome Announc.">
        <title>Draft Genome Sequence of Desulfotignum phosphitoxidans DSM 13687 Strain FiPS-3.</title>
        <authorList>
            <person name="Poehlein A."/>
            <person name="Daniel R."/>
            <person name="Simeonova D.D."/>
        </authorList>
    </citation>
    <scope>NUCLEOTIDE SEQUENCE [LARGE SCALE GENOMIC DNA]</scope>
    <source>
        <strain evidence="13 14">DSM 13687</strain>
    </source>
</reference>
<dbReference type="Pfam" id="PF01180">
    <property type="entry name" value="DHO_dh"/>
    <property type="match status" value="1"/>
</dbReference>
<gene>
    <name evidence="11 13" type="primary">pyrD</name>
    <name evidence="13" type="ORF">Dpo_16c00360</name>
</gene>
<dbReference type="Proteomes" id="UP000014216">
    <property type="component" value="Unassembled WGS sequence"/>
</dbReference>
<evidence type="ECO:0000256" key="7">
    <source>
        <dbReference type="ARBA" id="ARBA00022643"/>
    </source>
</evidence>
<feature type="active site" description="Nucleophile" evidence="11">
    <location>
        <position position="126"/>
    </location>
</feature>
<dbReference type="InterPro" id="IPR033888">
    <property type="entry name" value="DHOD_1B"/>
</dbReference>
<evidence type="ECO:0000256" key="4">
    <source>
        <dbReference type="ARBA" id="ARBA00011669"/>
    </source>
</evidence>
<dbReference type="PIRSF" id="PIRSF000164">
    <property type="entry name" value="DHO_oxidase"/>
    <property type="match status" value="1"/>
</dbReference>